<evidence type="ECO:0000313" key="1">
    <source>
        <dbReference type="EMBL" id="GAA3965861.1"/>
    </source>
</evidence>
<proteinExistence type="predicted"/>
<protein>
    <recommendedName>
        <fullName evidence="3">HlyD family efflux transporter periplasmic adaptor subunit</fullName>
    </recommendedName>
</protein>
<accession>A0ABP7PHS6</accession>
<dbReference type="Proteomes" id="UP001501556">
    <property type="component" value="Unassembled WGS sequence"/>
</dbReference>
<reference evidence="2" key="1">
    <citation type="journal article" date="2019" name="Int. J. Syst. Evol. Microbiol.">
        <title>The Global Catalogue of Microorganisms (GCM) 10K type strain sequencing project: providing services to taxonomists for standard genome sequencing and annotation.</title>
        <authorList>
            <consortium name="The Broad Institute Genomics Platform"/>
            <consortium name="The Broad Institute Genome Sequencing Center for Infectious Disease"/>
            <person name="Wu L."/>
            <person name="Ma J."/>
        </authorList>
    </citation>
    <scope>NUCLEOTIDE SEQUENCE [LARGE SCALE GENOMIC DNA]</scope>
    <source>
        <strain evidence="2">JCM 17217</strain>
    </source>
</reference>
<dbReference type="PANTHER" id="PTHR30469:SF15">
    <property type="entry name" value="HLYD FAMILY OF SECRETION PROTEINS"/>
    <property type="match status" value="1"/>
</dbReference>
<evidence type="ECO:0000313" key="2">
    <source>
        <dbReference type="Proteomes" id="UP001501556"/>
    </source>
</evidence>
<sequence>MRLVVELLGPHQLCRVNNISNDETQDIASRLRFALLTYMTFPKRFLFLLLLSGLAACGSKKDPATGEAAPADGEEEPAVKPRALVTIGTVRADTLTDVLRLSAVSAYPAKDALRATTTGYVLSPAPVVGQAVRAGQTVFTIQTKESRVLHLDKLTGDPRLRFSGIIRIKTARDGVMATVDKLAGDYVQDGEQLGLTYDKSRFGFILDVPATQLRYVHTGQRCRISLPDGRVLSGRVAEVLATADVSIQTQRYTIRPIGPVPDLPENLAVQVELDRTAPRLTSTLPRGAVLTDETQTEFWVMRLLNDSTAVKVPVTVGAQEKDHIEIKAPRFSAKDKILLSGNFGLDDTAAVKVTRPVAAQKE</sequence>
<dbReference type="Gene3D" id="2.40.420.20">
    <property type="match status" value="1"/>
</dbReference>
<keyword evidence="2" id="KW-1185">Reference proteome</keyword>
<gene>
    <name evidence="1" type="ORF">GCM10022407_10300</name>
</gene>
<comment type="caution">
    <text evidence="1">The sequence shown here is derived from an EMBL/GenBank/DDBJ whole genome shotgun (WGS) entry which is preliminary data.</text>
</comment>
<dbReference type="EMBL" id="BAABDI010000004">
    <property type="protein sequence ID" value="GAA3965861.1"/>
    <property type="molecule type" value="Genomic_DNA"/>
</dbReference>
<evidence type="ECO:0008006" key="3">
    <source>
        <dbReference type="Google" id="ProtNLM"/>
    </source>
</evidence>
<organism evidence="1 2">
    <name type="scientific">Hymenobacter antarcticus</name>
    <dbReference type="NCBI Taxonomy" id="486270"/>
    <lineage>
        <taxon>Bacteria</taxon>
        <taxon>Pseudomonadati</taxon>
        <taxon>Bacteroidota</taxon>
        <taxon>Cytophagia</taxon>
        <taxon>Cytophagales</taxon>
        <taxon>Hymenobacteraceae</taxon>
        <taxon>Hymenobacter</taxon>
    </lineage>
</organism>
<name>A0ABP7PHS6_9BACT</name>
<dbReference type="PANTHER" id="PTHR30469">
    <property type="entry name" value="MULTIDRUG RESISTANCE PROTEIN MDTA"/>
    <property type="match status" value="1"/>
</dbReference>